<comment type="caution">
    <text evidence="1">The sequence shown here is derived from an EMBL/GenBank/DDBJ whole genome shotgun (WGS) entry which is preliminary data.</text>
</comment>
<organism evidence="1 2">
    <name type="scientific">Brachionus plicatilis</name>
    <name type="common">Marine rotifer</name>
    <name type="synonym">Brachionus muelleri</name>
    <dbReference type="NCBI Taxonomy" id="10195"/>
    <lineage>
        <taxon>Eukaryota</taxon>
        <taxon>Metazoa</taxon>
        <taxon>Spiralia</taxon>
        <taxon>Gnathifera</taxon>
        <taxon>Rotifera</taxon>
        <taxon>Eurotatoria</taxon>
        <taxon>Monogononta</taxon>
        <taxon>Pseudotrocha</taxon>
        <taxon>Ploima</taxon>
        <taxon>Brachionidae</taxon>
        <taxon>Brachionus</taxon>
    </lineage>
</organism>
<gene>
    <name evidence="1" type="ORF">BpHYR1_048004</name>
</gene>
<accession>A0A3M7T9K4</accession>
<dbReference type="Proteomes" id="UP000276133">
    <property type="component" value="Unassembled WGS sequence"/>
</dbReference>
<name>A0A3M7T9K4_BRAPC</name>
<keyword evidence="2" id="KW-1185">Reference proteome</keyword>
<evidence type="ECO:0000313" key="2">
    <source>
        <dbReference type="Proteomes" id="UP000276133"/>
    </source>
</evidence>
<dbReference type="AlphaFoldDB" id="A0A3M7T9K4"/>
<evidence type="ECO:0000313" key="1">
    <source>
        <dbReference type="EMBL" id="RNA44742.1"/>
    </source>
</evidence>
<sequence>MKFSSTVSLYLVYMNLYNSNYCLNELQDSKFLPGSQKNNSMFSPYLFRPTFSASLDHNGYGLLSYFQNMNFDNDSTSLNSLSLNSFRKFEASCRALQTVRLVSEKKSLLSEIGEFLNDSKILRILDSLTCGELEIEYDKENVPQYSQYSNEPLSLDWNTLFNLIQNFVINELKTIKDKNISFSQSNRTASSQNIDNKIYQLRAVLNLVLNQINSRTRHYLKLSNFLNLFDSLSNLLLPNK</sequence>
<dbReference type="EMBL" id="REGN01000060">
    <property type="protein sequence ID" value="RNA44742.1"/>
    <property type="molecule type" value="Genomic_DNA"/>
</dbReference>
<proteinExistence type="predicted"/>
<dbReference type="OrthoDB" id="10536528at2759"/>
<protein>
    <submittedName>
        <fullName evidence="1">Uncharacterized protein</fullName>
    </submittedName>
</protein>
<reference evidence="1 2" key="1">
    <citation type="journal article" date="2018" name="Sci. Rep.">
        <title>Genomic signatures of local adaptation to the degree of environmental predictability in rotifers.</title>
        <authorList>
            <person name="Franch-Gras L."/>
            <person name="Hahn C."/>
            <person name="Garcia-Roger E.M."/>
            <person name="Carmona M.J."/>
            <person name="Serra M."/>
            <person name="Gomez A."/>
        </authorList>
    </citation>
    <scope>NUCLEOTIDE SEQUENCE [LARGE SCALE GENOMIC DNA]</scope>
    <source>
        <strain evidence="1">HYR1</strain>
    </source>
</reference>